<dbReference type="EMBL" id="JHAC01000038">
    <property type="protein sequence ID" value="EYB67512.1"/>
    <property type="molecule type" value="Genomic_DNA"/>
</dbReference>
<gene>
    <name evidence="1" type="ORF">DEIPH_ctg040orf0088</name>
</gene>
<accession>A0A016QNS2</accession>
<dbReference type="GO" id="GO:0042781">
    <property type="term" value="F:3'-tRNA processing endoribonuclease activity"/>
    <property type="evidence" value="ECO:0007669"/>
    <property type="project" value="TreeGrafter"/>
</dbReference>
<reference evidence="1 2" key="1">
    <citation type="submission" date="2014-03" db="EMBL/GenBank/DDBJ databases">
        <title>Draft genome sequence of Deinococcus phoenicis 1P10ME.</title>
        <authorList>
            <person name="Stepanov V.G."/>
            <person name="Vaishampayan P."/>
            <person name="Venkateswaran K."/>
            <person name="Fox G.E."/>
        </authorList>
    </citation>
    <scope>NUCLEOTIDE SEQUENCE [LARGE SCALE GENOMIC DNA]</scope>
    <source>
        <strain evidence="1 2">1P10ME</strain>
    </source>
</reference>
<dbReference type="InterPro" id="IPR036866">
    <property type="entry name" value="RibonucZ/Hydroxyglut_hydro"/>
</dbReference>
<evidence type="ECO:0000313" key="2">
    <source>
        <dbReference type="Proteomes" id="UP000020492"/>
    </source>
</evidence>
<dbReference type="PANTHER" id="PTHR46018">
    <property type="entry name" value="ZINC PHOSPHODIESTERASE ELAC PROTEIN 1"/>
    <property type="match status" value="1"/>
</dbReference>
<dbReference type="SUPFAM" id="SSF56281">
    <property type="entry name" value="Metallo-hydrolase/oxidoreductase"/>
    <property type="match status" value="1"/>
</dbReference>
<dbReference type="PANTHER" id="PTHR46018:SF2">
    <property type="entry name" value="ZINC PHOSPHODIESTERASE ELAC PROTEIN 1"/>
    <property type="match status" value="1"/>
</dbReference>
<dbReference type="AlphaFoldDB" id="A0A016QNS2"/>
<dbReference type="NCBIfam" id="NF002558">
    <property type="entry name" value="PRK02126.1"/>
    <property type="match status" value="1"/>
</dbReference>
<evidence type="ECO:0000313" key="1">
    <source>
        <dbReference type="EMBL" id="EYB67512.1"/>
    </source>
</evidence>
<protein>
    <submittedName>
        <fullName evidence="1">Ribonuclease Z</fullName>
    </submittedName>
</protein>
<name>A0A016QNS2_9DEIO</name>
<sequence length="331" mass="36961">MLKAEVLGRPAEDNALWVTADSGQGQTRLLLDCGEDTLDALPLSEVQAIDHLLFSHLHMDHVAGFDTFFRANFDRMGRENHIWGPPGTARILWHRFRGYWWNYAPELQATWRVHDVDGREVRTFRFEAHEAFEGMHEEGTRPLQGPLLTTAEASVEVIPLKHHGLSLGYVVREPERVTVDAGQLAALGLKGGSWLAQLKAGARGRLDIQGITHNADELAARLLRREPGQRLAYLTDFLLDGAEQDRLASLLAGVDTLYAEAQYAPEDAALAARHQHTTVTQTAALARAAGVRTLCLLHLSRRYRPGHWPELLQAAQAIFPATRFPGEWLEE</sequence>
<dbReference type="RefSeq" id="WP_034358524.1">
    <property type="nucleotide sequence ID" value="NZ_JHAC01000038.1"/>
</dbReference>
<dbReference type="Proteomes" id="UP000020492">
    <property type="component" value="Unassembled WGS sequence"/>
</dbReference>
<dbReference type="PATRIC" id="fig|1476583.3.peg.2498"/>
<organism evidence="1 2">
    <name type="scientific">Deinococcus phoenicis</name>
    <dbReference type="NCBI Taxonomy" id="1476583"/>
    <lineage>
        <taxon>Bacteria</taxon>
        <taxon>Thermotogati</taxon>
        <taxon>Deinococcota</taxon>
        <taxon>Deinococci</taxon>
        <taxon>Deinococcales</taxon>
        <taxon>Deinococcaceae</taxon>
        <taxon>Deinococcus</taxon>
    </lineage>
</organism>
<dbReference type="OrthoDB" id="9800940at2"/>
<proteinExistence type="predicted"/>
<comment type="caution">
    <text evidence="1">The sequence shown here is derived from an EMBL/GenBank/DDBJ whole genome shotgun (WGS) entry which is preliminary data.</text>
</comment>
<dbReference type="Pfam" id="PF23023">
    <property type="entry name" value="Anti-Pycsar_Apyc1"/>
    <property type="match status" value="1"/>
</dbReference>
<dbReference type="STRING" id="1476583.DEIPH_ctg040orf0088"/>
<dbReference type="eggNOG" id="COG1234">
    <property type="taxonomic scope" value="Bacteria"/>
</dbReference>
<keyword evidence="2" id="KW-1185">Reference proteome</keyword>
<dbReference type="Gene3D" id="3.60.15.10">
    <property type="entry name" value="Ribonuclease Z/Hydroxyacylglutathione hydrolase-like"/>
    <property type="match status" value="1"/>
</dbReference>